<dbReference type="InterPro" id="IPR021858">
    <property type="entry name" value="Fun_TF"/>
</dbReference>
<keyword evidence="6" id="KW-1185">Reference proteome</keyword>
<feature type="domain" description="Zn(2)-C6 fungal-type" evidence="4">
    <location>
        <begin position="85"/>
        <end position="115"/>
    </location>
</feature>
<dbReference type="GO" id="GO:0000976">
    <property type="term" value="F:transcription cis-regulatory region binding"/>
    <property type="evidence" value="ECO:0007669"/>
    <property type="project" value="TreeGrafter"/>
</dbReference>
<dbReference type="SUPFAM" id="SSF57701">
    <property type="entry name" value="Zn2/Cys6 DNA-binding domain"/>
    <property type="match status" value="1"/>
</dbReference>
<comment type="caution">
    <text evidence="5">The sequence shown here is derived from an EMBL/GenBank/DDBJ whole genome shotgun (WGS) entry which is preliminary data.</text>
</comment>
<dbReference type="PROSITE" id="PS00463">
    <property type="entry name" value="ZN2_CY6_FUNGAL_1"/>
    <property type="match status" value="1"/>
</dbReference>
<feature type="compositionally biased region" description="Polar residues" evidence="3">
    <location>
        <begin position="199"/>
        <end position="215"/>
    </location>
</feature>
<reference evidence="5 6" key="1">
    <citation type="submission" date="2018-05" db="EMBL/GenBank/DDBJ databases">
        <title>Whole genome sequencing for identification of molecular markers to develop diagnostic detection tools for the regulated plant pathogen Lachnellula willkommii.</title>
        <authorList>
            <person name="Giroux E."/>
            <person name="Bilodeau G."/>
        </authorList>
    </citation>
    <scope>NUCLEOTIDE SEQUENCE [LARGE SCALE GENOMIC DNA]</scope>
    <source>
        <strain evidence="5 6">CBS 625.97</strain>
    </source>
</reference>
<gene>
    <name evidence="5" type="primary">AHR1_0</name>
    <name evidence="5" type="ORF">LCER1_G007625</name>
</gene>
<keyword evidence="2" id="KW-0539">Nucleus</keyword>
<dbReference type="PANTHER" id="PTHR37534:SF10">
    <property type="entry name" value="ZN(II)2CYS6 TRANSCRIPTION FACTOR (EUROFUNG)"/>
    <property type="match status" value="1"/>
</dbReference>
<evidence type="ECO:0000313" key="6">
    <source>
        <dbReference type="Proteomes" id="UP000481288"/>
    </source>
</evidence>
<feature type="region of interest" description="Disordered" evidence="3">
    <location>
        <begin position="107"/>
        <end position="242"/>
    </location>
</feature>
<feature type="compositionally biased region" description="Polar residues" evidence="3">
    <location>
        <begin position="169"/>
        <end position="187"/>
    </location>
</feature>
<proteinExistence type="predicted"/>
<dbReference type="GO" id="GO:0005634">
    <property type="term" value="C:nucleus"/>
    <property type="evidence" value="ECO:0007669"/>
    <property type="project" value="UniProtKB-SubCell"/>
</dbReference>
<dbReference type="GO" id="GO:0045944">
    <property type="term" value="P:positive regulation of transcription by RNA polymerase II"/>
    <property type="evidence" value="ECO:0007669"/>
    <property type="project" value="TreeGrafter"/>
</dbReference>
<dbReference type="InterPro" id="IPR036864">
    <property type="entry name" value="Zn2-C6_fun-type_DNA-bd_sf"/>
</dbReference>
<feature type="region of interest" description="Disordered" evidence="3">
    <location>
        <begin position="1"/>
        <end position="85"/>
    </location>
</feature>
<feature type="compositionally biased region" description="Acidic residues" evidence="3">
    <location>
        <begin position="145"/>
        <end position="154"/>
    </location>
</feature>
<protein>
    <submittedName>
        <fullName evidence="5">Adhesion and hyphal regulator 1</fullName>
    </submittedName>
</protein>
<feature type="compositionally biased region" description="Polar residues" evidence="3">
    <location>
        <begin position="37"/>
        <end position="46"/>
    </location>
</feature>
<dbReference type="PANTHER" id="PTHR37534">
    <property type="entry name" value="TRANSCRIPTIONAL ACTIVATOR PROTEIN UGA3"/>
    <property type="match status" value="1"/>
</dbReference>
<dbReference type="OrthoDB" id="5278208at2759"/>
<dbReference type="AlphaFoldDB" id="A0A7D8YNH9"/>
<dbReference type="CDD" id="cd00067">
    <property type="entry name" value="GAL4"/>
    <property type="match status" value="1"/>
</dbReference>
<dbReference type="PROSITE" id="PS50048">
    <property type="entry name" value="ZN2_CY6_FUNGAL_2"/>
    <property type="match status" value="1"/>
</dbReference>
<dbReference type="Proteomes" id="UP000481288">
    <property type="component" value="Unassembled WGS sequence"/>
</dbReference>
<evidence type="ECO:0000259" key="4">
    <source>
        <dbReference type="PROSITE" id="PS50048"/>
    </source>
</evidence>
<evidence type="ECO:0000256" key="2">
    <source>
        <dbReference type="ARBA" id="ARBA00023242"/>
    </source>
</evidence>
<dbReference type="Gene3D" id="4.10.240.10">
    <property type="entry name" value="Zn(2)-C6 fungal-type DNA-binding domain"/>
    <property type="match status" value="1"/>
</dbReference>
<evidence type="ECO:0000256" key="1">
    <source>
        <dbReference type="ARBA" id="ARBA00004123"/>
    </source>
</evidence>
<evidence type="ECO:0000256" key="3">
    <source>
        <dbReference type="SAM" id="MobiDB-lite"/>
    </source>
</evidence>
<dbReference type="Pfam" id="PF11951">
    <property type="entry name" value="Fungal_trans_2"/>
    <property type="match status" value="1"/>
</dbReference>
<name>A0A7D8YNH9_9HELO</name>
<dbReference type="SMART" id="SM00066">
    <property type="entry name" value="GAL4"/>
    <property type="match status" value="1"/>
</dbReference>
<sequence>MSGYNPQVPAHSIDTSPHHAVPSESGTAKSSLRPPKQLSSASSYTDLNFLFGLQDPTMDVPKPNRNKKKSSQGPDHTKHRRTRSGCYTCRSRRVKCDEAHPICERCRKGARDCVYPEPSMSNKSSRSSSSSKRSQTANRESPDSSSDDDEDEYEGIERLEAIPDEDESLQSGTSAIEFQSSGTAQSLNDRKSSTRHSSETPSLVQDKGTSPTPSEGSMGYPPQVLNDWRLKKPSPSPAASDKTDWSYLPADIQFYLTYFCENISHLHYSLKHDSENFMRTQFLDVALENEALLYAIVGFSAFQRTLHNPQGKIQDFLQYYNKAVSLLLKSLKKGERHSNGTLLAILQLATIEEFLGDWINLLGHQKAAFQLLTQLYTPETVMQSEMSRIILGWYMRFDVFAGLMGGFETVLSREWFSSTYEFFQRQIESEPTRLKWKIDASIAKHRLLATDMSLLLVRMGKGELSIDQFMSENAEIGRRIEDWKTKMDPALQDKRFIVTDFSGARPRDPDSIVDPYLPGIIYNGPLWVMNLAMIDCLSIDVMLRYQTALILKTEPGDELQQIAYKTCQLFEALENWPGSPPGTVIASQASLGIACLFLPRDSRHAMWARRKFALIESHGYIYPFTFRTKMAELYQDRSCMHWWLPNDENYPPIIRSIRKFVEERTAPAKDTPGGDLRDMKAIFASLNLEDNKSSVTAGIKQEEGSSTGVAVASEDFGNMGGMIGEGDTYGHGYRTQTGGFYQPPK</sequence>
<comment type="subcellular location">
    <subcellularLocation>
        <location evidence="1">Nucleus</location>
    </subcellularLocation>
</comment>
<organism evidence="5 6">
    <name type="scientific">Lachnellula cervina</name>
    <dbReference type="NCBI Taxonomy" id="1316786"/>
    <lineage>
        <taxon>Eukaryota</taxon>
        <taxon>Fungi</taxon>
        <taxon>Dikarya</taxon>
        <taxon>Ascomycota</taxon>
        <taxon>Pezizomycotina</taxon>
        <taxon>Leotiomycetes</taxon>
        <taxon>Helotiales</taxon>
        <taxon>Lachnaceae</taxon>
        <taxon>Lachnellula</taxon>
    </lineage>
</organism>
<dbReference type="Pfam" id="PF00172">
    <property type="entry name" value="Zn_clus"/>
    <property type="match status" value="1"/>
</dbReference>
<feature type="compositionally biased region" description="Basic and acidic residues" evidence="3">
    <location>
        <begin position="188"/>
        <end position="198"/>
    </location>
</feature>
<accession>A0A7D8YNH9</accession>
<dbReference type="EMBL" id="QGMG01001543">
    <property type="protein sequence ID" value="TVY46989.1"/>
    <property type="molecule type" value="Genomic_DNA"/>
</dbReference>
<dbReference type="GO" id="GO:0000981">
    <property type="term" value="F:DNA-binding transcription factor activity, RNA polymerase II-specific"/>
    <property type="evidence" value="ECO:0007669"/>
    <property type="project" value="InterPro"/>
</dbReference>
<evidence type="ECO:0000313" key="5">
    <source>
        <dbReference type="EMBL" id="TVY46989.1"/>
    </source>
</evidence>
<dbReference type="InterPro" id="IPR001138">
    <property type="entry name" value="Zn2Cys6_DnaBD"/>
</dbReference>
<dbReference type="GO" id="GO:0008270">
    <property type="term" value="F:zinc ion binding"/>
    <property type="evidence" value="ECO:0007669"/>
    <property type="project" value="InterPro"/>
</dbReference>
<feature type="compositionally biased region" description="Low complexity" evidence="3">
    <location>
        <begin position="119"/>
        <end position="134"/>
    </location>
</feature>